<dbReference type="InterPro" id="IPR013022">
    <property type="entry name" value="Xyl_isomerase-like_TIM-brl"/>
</dbReference>
<evidence type="ECO:0000259" key="2">
    <source>
        <dbReference type="Pfam" id="PF01261"/>
    </source>
</evidence>
<sequence length="289" mass="31346">MKFSVFTASTPDWTPEQASRTLAAQGWDGIEWRITDQVDAPDGEGPGFWAGNLATWPLTGLEESVPEILRITREAGLDFSGVGGYAPASDHDDVERMLAATAALGAHRVRVTMPKLPVDDYRAAFAATRADLEWAVERAAEHGVQVLVELHHRTITSSASAALRLIDGLDPVRIGVIHDIGNLIFEGHEDFDVAAQLLGEYLAHVHVKNVAWRPSGETGPDGRTVWQADWATLREGQGDIDALFRALAAVGYDGWVTLEDFSTALPLEERTADNLAYVRAAWQRAGGAA</sequence>
<organism evidence="3 4">
    <name type="scientific">Gryllotalpicola koreensis</name>
    <dbReference type="NCBI Taxonomy" id="993086"/>
    <lineage>
        <taxon>Bacteria</taxon>
        <taxon>Bacillati</taxon>
        <taxon>Actinomycetota</taxon>
        <taxon>Actinomycetes</taxon>
        <taxon>Micrococcales</taxon>
        <taxon>Microbacteriaceae</taxon>
        <taxon>Gryllotalpicola</taxon>
    </lineage>
</organism>
<dbReference type="SUPFAM" id="SSF51658">
    <property type="entry name" value="Xylose isomerase-like"/>
    <property type="match status" value="1"/>
</dbReference>
<dbReference type="RefSeq" id="WP_344756528.1">
    <property type="nucleotide sequence ID" value="NZ_BAABBW010000005.1"/>
</dbReference>
<dbReference type="PANTHER" id="PTHR12110">
    <property type="entry name" value="HYDROXYPYRUVATE ISOMERASE"/>
    <property type="match status" value="1"/>
</dbReference>
<keyword evidence="4" id="KW-1185">Reference proteome</keyword>
<protein>
    <recommendedName>
        <fullName evidence="2">Xylose isomerase-like TIM barrel domain-containing protein</fullName>
    </recommendedName>
</protein>
<evidence type="ECO:0000313" key="4">
    <source>
        <dbReference type="Proteomes" id="UP001501079"/>
    </source>
</evidence>
<gene>
    <name evidence="3" type="ORF">GCM10022287_33380</name>
</gene>
<reference evidence="4" key="1">
    <citation type="journal article" date="2019" name="Int. J. Syst. Evol. Microbiol.">
        <title>The Global Catalogue of Microorganisms (GCM) 10K type strain sequencing project: providing services to taxonomists for standard genome sequencing and annotation.</title>
        <authorList>
            <consortium name="The Broad Institute Genomics Platform"/>
            <consortium name="The Broad Institute Genome Sequencing Center for Infectious Disease"/>
            <person name="Wu L."/>
            <person name="Ma J."/>
        </authorList>
    </citation>
    <scope>NUCLEOTIDE SEQUENCE [LARGE SCALE GENOMIC DNA]</scope>
    <source>
        <strain evidence="4">JCM 17591</strain>
    </source>
</reference>
<accession>A0ABP8A8W7</accession>
<dbReference type="Proteomes" id="UP001501079">
    <property type="component" value="Unassembled WGS sequence"/>
</dbReference>
<evidence type="ECO:0000313" key="3">
    <source>
        <dbReference type="EMBL" id="GAA4180054.1"/>
    </source>
</evidence>
<dbReference type="InterPro" id="IPR050312">
    <property type="entry name" value="IolE/XylAMocC-like"/>
</dbReference>
<evidence type="ECO:0000256" key="1">
    <source>
        <dbReference type="ARBA" id="ARBA00023277"/>
    </source>
</evidence>
<dbReference type="PANTHER" id="PTHR12110:SF41">
    <property type="entry name" value="INOSOSE DEHYDRATASE"/>
    <property type="match status" value="1"/>
</dbReference>
<comment type="caution">
    <text evidence="3">The sequence shown here is derived from an EMBL/GenBank/DDBJ whole genome shotgun (WGS) entry which is preliminary data.</text>
</comment>
<feature type="domain" description="Xylose isomerase-like TIM barrel" evidence="2">
    <location>
        <begin position="62"/>
        <end position="280"/>
    </location>
</feature>
<dbReference type="EMBL" id="BAABBW010000005">
    <property type="protein sequence ID" value="GAA4180054.1"/>
    <property type="molecule type" value="Genomic_DNA"/>
</dbReference>
<dbReference type="Pfam" id="PF01261">
    <property type="entry name" value="AP_endonuc_2"/>
    <property type="match status" value="1"/>
</dbReference>
<dbReference type="Gene3D" id="3.20.20.150">
    <property type="entry name" value="Divalent-metal-dependent TIM barrel enzymes"/>
    <property type="match status" value="1"/>
</dbReference>
<name>A0ABP8A8W7_9MICO</name>
<keyword evidence="1" id="KW-0119">Carbohydrate metabolism</keyword>
<dbReference type="InterPro" id="IPR036237">
    <property type="entry name" value="Xyl_isomerase-like_sf"/>
</dbReference>
<proteinExistence type="predicted"/>